<accession>A0A3R9S559</accession>
<keyword evidence="1" id="KW-0012">Acyltransferase</keyword>
<proteinExistence type="predicted"/>
<name>A0A3R9S559_ACIBA</name>
<organism evidence="1 2">
    <name type="scientific">Acinetobacter baumannii</name>
    <dbReference type="NCBI Taxonomy" id="470"/>
    <lineage>
        <taxon>Bacteria</taxon>
        <taxon>Pseudomonadati</taxon>
        <taxon>Pseudomonadota</taxon>
        <taxon>Gammaproteobacteria</taxon>
        <taxon>Moraxellales</taxon>
        <taxon>Moraxellaceae</taxon>
        <taxon>Acinetobacter</taxon>
        <taxon>Acinetobacter calcoaceticus/baumannii complex</taxon>
    </lineage>
</organism>
<reference evidence="1 2" key="1">
    <citation type="submission" date="2018-10" db="EMBL/GenBank/DDBJ databases">
        <title>GWAS and RNA-Seq identify cryptic mechanisms of antimicrobial resistance in Acinetobacter baumannii.</title>
        <authorList>
            <person name="Sahl J.W."/>
        </authorList>
    </citation>
    <scope>NUCLEOTIDE SEQUENCE [LARGE SCALE GENOMIC DNA]</scope>
    <source>
        <strain evidence="1 2">TG28175</strain>
    </source>
</reference>
<sequence length="47" mass="5013">MSEATGKKAVLHLDGKEIELPIYSGTLGPDVIDVKDVLASGHFTFDP</sequence>
<evidence type="ECO:0000313" key="1">
    <source>
        <dbReference type="EMBL" id="RSR52594.1"/>
    </source>
</evidence>
<dbReference type="GO" id="GO:0036440">
    <property type="term" value="F:citrate synthase activity"/>
    <property type="evidence" value="ECO:0007669"/>
    <property type="project" value="UniProtKB-EC"/>
</dbReference>
<protein>
    <submittedName>
        <fullName evidence="1">Citrate (Si)-synthase</fullName>
        <ecNumber evidence="1">2.3.3.1</ecNumber>
    </submittedName>
</protein>
<feature type="non-terminal residue" evidence="1">
    <location>
        <position position="47"/>
    </location>
</feature>
<dbReference type="EMBL" id="RFDI01000818">
    <property type="protein sequence ID" value="RSR52594.1"/>
    <property type="molecule type" value="Genomic_DNA"/>
</dbReference>
<comment type="caution">
    <text evidence="1">The sequence shown here is derived from an EMBL/GenBank/DDBJ whole genome shotgun (WGS) entry which is preliminary data.</text>
</comment>
<keyword evidence="1" id="KW-0808">Transferase</keyword>
<dbReference type="Gene3D" id="2.20.28.60">
    <property type="match status" value="1"/>
</dbReference>
<dbReference type="Proteomes" id="UP000280073">
    <property type="component" value="Unassembled WGS sequence"/>
</dbReference>
<dbReference type="AlphaFoldDB" id="A0A3R9S559"/>
<evidence type="ECO:0000313" key="2">
    <source>
        <dbReference type="Proteomes" id="UP000280073"/>
    </source>
</evidence>
<gene>
    <name evidence="1" type="primary">gltA</name>
    <name evidence="1" type="ORF">EA686_14775</name>
</gene>
<dbReference type="EC" id="2.3.3.1" evidence="1"/>